<evidence type="ECO:0000256" key="9">
    <source>
        <dbReference type="ARBA" id="ARBA00023034"/>
    </source>
</evidence>
<reference evidence="15" key="2">
    <citation type="submission" date="2022-08" db="UniProtKB">
        <authorList>
            <consortium name="EnsemblMetazoa"/>
        </authorList>
    </citation>
    <scope>IDENTIFICATION</scope>
    <source>
        <strain evidence="15">STECLA/ALBI9_A</strain>
    </source>
</reference>
<dbReference type="InterPro" id="IPR031481">
    <property type="entry name" value="Glyco_tran_10_N"/>
</dbReference>
<evidence type="ECO:0000256" key="8">
    <source>
        <dbReference type="ARBA" id="ARBA00022989"/>
    </source>
</evidence>
<keyword evidence="4 12" id="KW-0328">Glycosyltransferase</keyword>
<comment type="pathway">
    <text evidence="2">Protein modification; protein glycosylation.</text>
</comment>
<dbReference type="EC" id="2.4.1.-" evidence="12"/>
<comment type="similarity">
    <text evidence="3 12">Belongs to the glycosyltransferase 10 family.</text>
</comment>
<evidence type="ECO:0000256" key="5">
    <source>
        <dbReference type="ARBA" id="ARBA00022679"/>
    </source>
</evidence>
<dbReference type="Pfam" id="PF17039">
    <property type="entry name" value="Glyco_tran_10_N"/>
    <property type="match status" value="1"/>
</dbReference>
<dbReference type="AlphaFoldDB" id="A0A182FF69"/>
<comment type="subcellular location">
    <subcellularLocation>
        <location evidence="1 12">Golgi apparatus</location>
        <location evidence="1 12">Golgi stack membrane</location>
        <topology evidence="1 12">Single-pass type II membrane protein</topology>
    </subcellularLocation>
</comment>
<keyword evidence="16" id="KW-1185">Reference proteome</keyword>
<dbReference type="FunFam" id="3.40.50.11660:FF:000004">
    <property type="entry name" value="Glycoprotein 3-alpha-L-fucosyltransferase A"/>
    <property type="match status" value="1"/>
</dbReference>
<evidence type="ECO:0000256" key="3">
    <source>
        <dbReference type="ARBA" id="ARBA00008919"/>
    </source>
</evidence>
<dbReference type="InterPro" id="IPR038577">
    <property type="entry name" value="GT10-like_C_sf"/>
</dbReference>
<dbReference type="InterPro" id="IPR001503">
    <property type="entry name" value="Glyco_trans_10"/>
</dbReference>
<evidence type="ECO:0000259" key="14">
    <source>
        <dbReference type="Pfam" id="PF17039"/>
    </source>
</evidence>
<keyword evidence="5 12" id="KW-0808">Transferase</keyword>
<evidence type="ECO:0000313" key="16">
    <source>
        <dbReference type="Proteomes" id="UP000069272"/>
    </source>
</evidence>
<dbReference type="GO" id="GO:0032580">
    <property type="term" value="C:Golgi cisterna membrane"/>
    <property type="evidence" value="ECO:0007669"/>
    <property type="project" value="UniProtKB-SubCell"/>
</dbReference>
<dbReference type="VEuPathDB" id="VectorBase:AALB005161"/>
<organism evidence="15 16">
    <name type="scientific">Anopheles albimanus</name>
    <name type="common">New world malaria mosquito</name>
    <dbReference type="NCBI Taxonomy" id="7167"/>
    <lineage>
        <taxon>Eukaryota</taxon>
        <taxon>Metazoa</taxon>
        <taxon>Ecdysozoa</taxon>
        <taxon>Arthropoda</taxon>
        <taxon>Hexapoda</taxon>
        <taxon>Insecta</taxon>
        <taxon>Pterygota</taxon>
        <taxon>Neoptera</taxon>
        <taxon>Endopterygota</taxon>
        <taxon>Diptera</taxon>
        <taxon>Nematocera</taxon>
        <taxon>Culicoidea</taxon>
        <taxon>Culicidae</taxon>
        <taxon>Anophelinae</taxon>
        <taxon>Anopheles</taxon>
    </lineage>
</organism>
<evidence type="ECO:0000256" key="11">
    <source>
        <dbReference type="ARBA" id="ARBA00023180"/>
    </source>
</evidence>
<name>A0A182FF69_ANOAL</name>
<evidence type="ECO:0000256" key="7">
    <source>
        <dbReference type="ARBA" id="ARBA00022968"/>
    </source>
</evidence>
<dbReference type="Gene3D" id="3.40.50.11660">
    <property type="entry name" value="Glycosyl transferase family 10, C-terminal domain"/>
    <property type="match status" value="1"/>
</dbReference>
<evidence type="ECO:0000256" key="4">
    <source>
        <dbReference type="ARBA" id="ARBA00022676"/>
    </source>
</evidence>
<keyword evidence="10" id="KW-0472">Membrane</keyword>
<evidence type="ECO:0000256" key="12">
    <source>
        <dbReference type="RuleBase" id="RU003832"/>
    </source>
</evidence>
<keyword evidence="11" id="KW-0325">Glycoprotein</keyword>
<dbReference type="GO" id="GO:0008417">
    <property type="term" value="F:fucosyltransferase activity"/>
    <property type="evidence" value="ECO:0007669"/>
    <property type="project" value="InterPro"/>
</dbReference>
<keyword evidence="6 12" id="KW-0812">Transmembrane</keyword>
<dbReference type="STRING" id="7167.A0A182FF69"/>
<dbReference type="InterPro" id="IPR055270">
    <property type="entry name" value="Glyco_tran_10_C"/>
</dbReference>
<evidence type="ECO:0000313" key="15">
    <source>
        <dbReference type="EnsemblMetazoa" id="AALB005161-PA"/>
    </source>
</evidence>
<accession>A0A182FF69</accession>
<protein>
    <recommendedName>
        <fullName evidence="12">Fucosyltransferase</fullName>
        <ecNumber evidence="12">2.4.1.-</ecNumber>
    </recommendedName>
</protein>
<sequence>MLVLLMFHRSLPQQSLSVSTEQLTGDADGDDIAATDLPWYFSKGVRYPKPARRNRKTDNRLLANESIRGDRIINQLMFIPPNYETIKRGGKLKTILVYNGLGVWNVKAGQDVFLSSKCPVSTCTITDQAEKAATADLVMYKDRYFEPAVRRLPYQIYMLYLLESPFHTPYVDYLDVINWTATYRRDSDIVTPYEKWEYFDPRVRQIDQNRNYALHKTRKVAWFVSNCAGSRMGYALELQKYIAVDIYGQCGMFYCPRDSAEQCFEKLDRDYKFYLAFENSKCKDYITEKLFLNALKHNVLPIVMGARPEDYEASAPHNSYLHVDNFASPKELAEYLHLLDQNDELYNSYFKWKGTGEFINTYYWCRVCAMLHDNDSLRKPRWYKDFQKWWSGPGICTL</sequence>
<dbReference type="PANTHER" id="PTHR48438:SF1">
    <property type="entry name" value="ALPHA-(1,3)-FUCOSYLTRANSFERASE C-RELATED"/>
    <property type="match status" value="1"/>
</dbReference>
<dbReference type="SUPFAM" id="SSF53756">
    <property type="entry name" value="UDP-Glycosyltransferase/glycogen phosphorylase"/>
    <property type="match status" value="1"/>
</dbReference>
<keyword evidence="8" id="KW-1133">Transmembrane helix</keyword>
<evidence type="ECO:0000256" key="2">
    <source>
        <dbReference type="ARBA" id="ARBA00004922"/>
    </source>
</evidence>
<keyword evidence="9 12" id="KW-0333">Golgi apparatus</keyword>
<dbReference type="PANTHER" id="PTHR48438">
    <property type="entry name" value="ALPHA-(1,3)-FUCOSYLTRANSFERASE C-RELATED"/>
    <property type="match status" value="1"/>
</dbReference>
<keyword evidence="7" id="KW-0735">Signal-anchor</keyword>
<dbReference type="VEuPathDB" id="VectorBase:AALB20_033481"/>
<evidence type="ECO:0000259" key="13">
    <source>
        <dbReference type="Pfam" id="PF00852"/>
    </source>
</evidence>
<feature type="domain" description="Fucosyltransferase C-terminal" evidence="13">
    <location>
        <begin position="215"/>
        <end position="389"/>
    </location>
</feature>
<evidence type="ECO:0000256" key="6">
    <source>
        <dbReference type="ARBA" id="ARBA00022692"/>
    </source>
</evidence>
<dbReference type="Proteomes" id="UP000069272">
    <property type="component" value="Chromosome 3L"/>
</dbReference>
<dbReference type="Pfam" id="PF00852">
    <property type="entry name" value="Glyco_transf_10"/>
    <property type="match status" value="1"/>
</dbReference>
<evidence type="ECO:0000256" key="1">
    <source>
        <dbReference type="ARBA" id="ARBA00004447"/>
    </source>
</evidence>
<reference evidence="15 16" key="1">
    <citation type="journal article" date="2017" name="G3 (Bethesda)">
        <title>The Physical Genome Mapping of Anopheles albimanus Corrected Scaffold Misassemblies and Identified Interarm Rearrangements in Genus Anopheles.</title>
        <authorList>
            <person name="Artemov G.N."/>
            <person name="Peery A.N."/>
            <person name="Jiang X."/>
            <person name="Tu Z."/>
            <person name="Stegniy V.N."/>
            <person name="Sharakhova M.V."/>
            <person name="Sharakhov I.V."/>
        </authorList>
    </citation>
    <scope>NUCLEOTIDE SEQUENCE [LARGE SCALE GENOMIC DNA]</scope>
    <source>
        <strain evidence="15 16">ALBI9_A</strain>
    </source>
</reference>
<feature type="domain" description="Fucosyltransferase N-terminal" evidence="14">
    <location>
        <begin position="93"/>
        <end position="193"/>
    </location>
</feature>
<evidence type="ECO:0000256" key="10">
    <source>
        <dbReference type="ARBA" id="ARBA00023136"/>
    </source>
</evidence>
<proteinExistence type="inferred from homology"/>
<dbReference type="EnsemblMetazoa" id="AALB005161-RA">
    <property type="protein sequence ID" value="AALB005161-PA"/>
    <property type="gene ID" value="AALB005161"/>
</dbReference>